<keyword evidence="1" id="KW-0732">Signal</keyword>
<feature type="chain" id="PRO_5017625346" evidence="1">
    <location>
        <begin position="22"/>
        <end position="437"/>
    </location>
</feature>
<comment type="caution">
    <text evidence="3">The sequence shown here is derived from an EMBL/GenBank/DDBJ whole genome shotgun (WGS) entry which is preliminary data.</text>
</comment>
<dbReference type="Pfam" id="PF09084">
    <property type="entry name" value="NMT1"/>
    <property type="match status" value="1"/>
</dbReference>
<sequence length="437" mass="45853">MRRAWPALLLAFLTACSVASGATSNVVTLVVGYQSKTINTVTAGTLLRAQGYLEQRLSALGQRTGRTYRVEWQDYSTGAPITAQMVAGKIDIGSMGDFPLLINASRTQEFGDGRTSLISATGYNLRGALNMVVVPAGSSAGTLADLRGKRISASIGSAGHGTTVRALSAAGIDPDSDVQIINQDPAVGASALRAGAVDALGQFVAWPGQLVFAGRARLLYDGAALNLPTWHGVVVRQKYAAANPDAVQAFLQAQLDATAFLNAHPMEAAQKVAAATGLAPEVVYLYNGPDGLVTFDPTLRPDLISALQKDIPFLRSIGGVKGLDLSSFVDPGPLSRLSVPAVHRPSNAGEVWFAGASSTVAASSPDALLRLIRDSGKQVRAAYVDDTDTGTRWFADKSYWVSGNGLHPFDTESEARAYATAHPGSRVVDYPTALRLA</sequence>
<organism evidence="3 4">
    <name type="scientific">Kutzneria buriramensis</name>
    <dbReference type="NCBI Taxonomy" id="1045776"/>
    <lineage>
        <taxon>Bacteria</taxon>
        <taxon>Bacillati</taxon>
        <taxon>Actinomycetota</taxon>
        <taxon>Actinomycetes</taxon>
        <taxon>Pseudonocardiales</taxon>
        <taxon>Pseudonocardiaceae</taxon>
        <taxon>Kutzneria</taxon>
    </lineage>
</organism>
<dbReference type="PANTHER" id="PTHR30024:SF45">
    <property type="entry name" value="ABC TRANSPORTER SUBSTRATE-BINDING PROTEIN"/>
    <property type="match status" value="1"/>
</dbReference>
<gene>
    <name evidence="3" type="ORF">BCF44_101622</name>
</gene>
<dbReference type="RefSeq" id="WP_116172485.1">
    <property type="nucleotide sequence ID" value="NZ_CP144375.1"/>
</dbReference>
<dbReference type="PANTHER" id="PTHR30024">
    <property type="entry name" value="ALIPHATIC SULFONATES-BINDING PROTEIN-RELATED"/>
    <property type="match status" value="1"/>
</dbReference>
<dbReference type="AlphaFoldDB" id="A0A3E0IA47"/>
<reference evidence="3 4" key="1">
    <citation type="submission" date="2018-08" db="EMBL/GenBank/DDBJ databases">
        <title>Genomic Encyclopedia of Archaeal and Bacterial Type Strains, Phase II (KMG-II): from individual species to whole genera.</title>
        <authorList>
            <person name="Goeker M."/>
        </authorList>
    </citation>
    <scope>NUCLEOTIDE SEQUENCE [LARGE SCALE GENOMIC DNA]</scope>
    <source>
        <strain evidence="3 4">DSM 45791</strain>
    </source>
</reference>
<dbReference type="OrthoDB" id="286202at2"/>
<evidence type="ECO:0000259" key="2">
    <source>
        <dbReference type="Pfam" id="PF09084"/>
    </source>
</evidence>
<feature type="domain" description="SsuA/THI5-like" evidence="2">
    <location>
        <begin position="128"/>
        <end position="268"/>
    </location>
</feature>
<dbReference type="SUPFAM" id="SSF160387">
    <property type="entry name" value="NosL/MerB-like"/>
    <property type="match status" value="1"/>
</dbReference>
<evidence type="ECO:0000256" key="1">
    <source>
        <dbReference type="SAM" id="SignalP"/>
    </source>
</evidence>
<protein>
    <submittedName>
        <fullName evidence="3">NitT/TauT family transport system substrate-binding protein</fullName>
    </submittedName>
</protein>
<evidence type="ECO:0000313" key="3">
    <source>
        <dbReference type="EMBL" id="REH55598.1"/>
    </source>
</evidence>
<dbReference type="EMBL" id="QUNO01000001">
    <property type="protein sequence ID" value="REH55598.1"/>
    <property type="molecule type" value="Genomic_DNA"/>
</dbReference>
<keyword evidence="4" id="KW-1185">Reference proteome</keyword>
<dbReference type="InterPro" id="IPR015168">
    <property type="entry name" value="SsuA/THI5"/>
</dbReference>
<proteinExistence type="predicted"/>
<dbReference type="PROSITE" id="PS51257">
    <property type="entry name" value="PROKAR_LIPOPROTEIN"/>
    <property type="match status" value="1"/>
</dbReference>
<dbReference type="SUPFAM" id="SSF53850">
    <property type="entry name" value="Periplasmic binding protein-like II"/>
    <property type="match status" value="1"/>
</dbReference>
<feature type="signal peptide" evidence="1">
    <location>
        <begin position="1"/>
        <end position="21"/>
    </location>
</feature>
<accession>A0A3E0IA47</accession>
<dbReference type="Gene3D" id="3.40.190.10">
    <property type="entry name" value="Periplasmic binding protein-like II"/>
    <property type="match status" value="3"/>
</dbReference>
<name>A0A3E0IA47_9PSEU</name>
<dbReference type="Proteomes" id="UP000256269">
    <property type="component" value="Unassembled WGS sequence"/>
</dbReference>
<evidence type="ECO:0000313" key="4">
    <source>
        <dbReference type="Proteomes" id="UP000256269"/>
    </source>
</evidence>